<sequence>MAEADSYPTVRKEIRMDGKRILLAVVLGLIAGNTAQAGTVTKYQGEHIRDTGYNWGWGKVRSPLFDTFDEALEWTHAQAAIKHNGENYLSKYEDFRFYFSRLENGRLASYYGDKVWFTQDLDPSEDEPRYCYDWSTGMTGTTINGNGHFIFASSADLLELAASGRWLAWLNNCPANVGFAIVSLPLVAVREVDIDTAD</sequence>
<dbReference type="AlphaFoldDB" id="A0AB34TFD3"/>
<comment type="caution">
    <text evidence="1">The sequence shown here is derived from an EMBL/GenBank/DDBJ whole genome shotgun (WGS) entry which is preliminary data.</text>
</comment>
<dbReference type="EMBL" id="JZIW01000001">
    <property type="protein sequence ID" value="KOO81833.1"/>
    <property type="molecule type" value="Genomic_DNA"/>
</dbReference>
<proteinExistence type="predicted"/>
<evidence type="ECO:0000313" key="1">
    <source>
        <dbReference type="EMBL" id="KOO81833.1"/>
    </source>
</evidence>
<dbReference type="Proteomes" id="UP000037632">
    <property type="component" value="Unassembled WGS sequence"/>
</dbReference>
<organism evidence="1 2">
    <name type="scientific">Stenotrophomonas maltophilia</name>
    <name type="common">Pseudomonas maltophilia</name>
    <name type="synonym">Xanthomonas maltophilia</name>
    <dbReference type="NCBI Taxonomy" id="40324"/>
    <lineage>
        <taxon>Bacteria</taxon>
        <taxon>Pseudomonadati</taxon>
        <taxon>Pseudomonadota</taxon>
        <taxon>Gammaproteobacteria</taxon>
        <taxon>Lysobacterales</taxon>
        <taxon>Lysobacteraceae</taxon>
        <taxon>Stenotrophomonas</taxon>
        <taxon>Stenotrophomonas maltophilia group</taxon>
    </lineage>
</organism>
<evidence type="ECO:0000313" key="2">
    <source>
        <dbReference type="Proteomes" id="UP000037632"/>
    </source>
</evidence>
<reference evidence="1 2" key="1">
    <citation type="journal article" date="2015" name="Antimicrob. Agents Chemother.">
        <title>Whole-Genome Sequencing Identifies Emergence of a Quinolone Resistance Mutation in a Case of Stenotrophomonas maltophilia Bacteremia.</title>
        <authorList>
            <person name="Pak T.R."/>
            <person name="Altman D.R."/>
            <person name="Attie O."/>
            <person name="Sebra R."/>
            <person name="Hamula C.L."/>
            <person name="Lewis M."/>
            <person name="Deikus G."/>
            <person name="Newman L.C."/>
            <person name="Fang G."/>
            <person name="Hand J."/>
            <person name="Papel G."/>
            <person name="Wallach F."/>
            <person name="Schadt E.E."/>
            <person name="Huprikar S."/>
            <person name="van Bakel H."/>
            <person name="Kasarskis A."/>
            <person name="Bashir A."/>
        </authorList>
    </citation>
    <scope>NUCLEOTIDE SEQUENCE [LARGE SCALE GENOMIC DNA]</scope>
    <source>
        <strain evidence="1 2">ISMMS6</strain>
    </source>
</reference>
<name>A0AB34TFD3_STEMA</name>
<gene>
    <name evidence="1" type="ORF">VL23_00555</name>
</gene>
<protein>
    <submittedName>
        <fullName evidence="1">Uncharacterized protein</fullName>
    </submittedName>
</protein>
<accession>A0AB34TFD3</accession>